<comment type="caution">
    <text evidence="6">The sequence shown here is derived from an EMBL/GenBank/DDBJ whole genome shotgun (WGS) entry which is preliminary data.</text>
</comment>
<reference evidence="6" key="1">
    <citation type="submission" date="2023-06" db="EMBL/GenBank/DDBJ databases">
        <authorList>
            <person name="Noh H."/>
        </authorList>
    </citation>
    <scope>NUCLEOTIDE SEQUENCE</scope>
    <source>
        <strain evidence="6">DUCC20226</strain>
    </source>
</reference>
<dbReference type="PANTHER" id="PTHR11474:SF126">
    <property type="entry name" value="TYROSINASE-LIKE PROTEIN TYR-1-RELATED"/>
    <property type="match status" value="1"/>
</dbReference>
<protein>
    <recommendedName>
        <fullName evidence="4 5">Tyrosinase copper-binding domain-containing protein</fullName>
    </recommendedName>
</protein>
<feature type="signal peptide" evidence="3">
    <location>
        <begin position="1"/>
        <end position="20"/>
    </location>
</feature>
<evidence type="ECO:0000259" key="4">
    <source>
        <dbReference type="PROSITE" id="PS00497"/>
    </source>
</evidence>
<evidence type="ECO:0000313" key="6">
    <source>
        <dbReference type="EMBL" id="KAK2609938.1"/>
    </source>
</evidence>
<dbReference type="PROSITE" id="PS00498">
    <property type="entry name" value="TYROSINASE_2"/>
    <property type="match status" value="1"/>
</dbReference>
<dbReference type="Pfam" id="PF00264">
    <property type="entry name" value="Tyrosinase"/>
    <property type="match status" value="1"/>
</dbReference>
<name>A0AAD9W6Q7_PHOAM</name>
<evidence type="ECO:0000313" key="7">
    <source>
        <dbReference type="Proteomes" id="UP001265746"/>
    </source>
</evidence>
<evidence type="ECO:0000256" key="2">
    <source>
        <dbReference type="ARBA" id="ARBA00023008"/>
    </source>
</evidence>
<dbReference type="InterPro" id="IPR002227">
    <property type="entry name" value="Tyrosinase_Cu-bd"/>
</dbReference>
<proteinExistence type="predicted"/>
<dbReference type="PROSITE" id="PS00497">
    <property type="entry name" value="TYROSINASE_1"/>
    <property type="match status" value="1"/>
</dbReference>
<sequence>MATAAFITAILICLTSLTVATPLRSRQTDATVSQACTELHQRKAWHRLSADEKAAYIEAELCLINLPPKTGHPLAQNRWDEFTIAHEVQTQWIHDVGGFLPWHRYLVLAHENILRDECNYAGYQPYWEETLDMGNLASSIVFDPVTGFGGQGGQCLDDGPFANLTIHLSYNFTSLEFYADDRCVFRHFNDTSFLLGNQTNIDKCFAMDDGIAALDCYFGNPHTSGHGGVGGTMANVAASIGDPLFFLHHTNLDRLWWYWQQVDPDARTNAIGPLRNQPTETFRTRFSLPAPGPEFLDYSGDNGGNITTLGHVVWLAGLEPNVTIVDVMDLSNDLNCAVYV</sequence>
<evidence type="ECO:0000256" key="3">
    <source>
        <dbReference type="SAM" id="SignalP"/>
    </source>
</evidence>
<dbReference type="EMBL" id="JAUJFL010000002">
    <property type="protein sequence ID" value="KAK2609938.1"/>
    <property type="molecule type" value="Genomic_DNA"/>
</dbReference>
<dbReference type="AlphaFoldDB" id="A0AAD9W6Q7"/>
<dbReference type="GO" id="GO:0046872">
    <property type="term" value="F:metal ion binding"/>
    <property type="evidence" value="ECO:0007669"/>
    <property type="project" value="UniProtKB-KW"/>
</dbReference>
<dbReference type="PANTHER" id="PTHR11474">
    <property type="entry name" value="TYROSINASE FAMILY MEMBER"/>
    <property type="match status" value="1"/>
</dbReference>
<dbReference type="Gene3D" id="1.10.1280.10">
    <property type="entry name" value="Di-copper center containing domain from catechol oxidase"/>
    <property type="match status" value="1"/>
</dbReference>
<dbReference type="GO" id="GO:0016491">
    <property type="term" value="F:oxidoreductase activity"/>
    <property type="evidence" value="ECO:0007669"/>
    <property type="project" value="InterPro"/>
</dbReference>
<evidence type="ECO:0000259" key="5">
    <source>
        <dbReference type="PROSITE" id="PS00498"/>
    </source>
</evidence>
<feature type="domain" description="Tyrosinase copper-binding" evidence="5">
    <location>
        <begin position="242"/>
        <end position="253"/>
    </location>
</feature>
<organism evidence="6 7">
    <name type="scientific">Phomopsis amygdali</name>
    <name type="common">Fusicoccum amygdali</name>
    <dbReference type="NCBI Taxonomy" id="1214568"/>
    <lineage>
        <taxon>Eukaryota</taxon>
        <taxon>Fungi</taxon>
        <taxon>Dikarya</taxon>
        <taxon>Ascomycota</taxon>
        <taxon>Pezizomycotina</taxon>
        <taxon>Sordariomycetes</taxon>
        <taxon>Sordariomycetidae</taxon>
        <taxon>Diaporthales</taxon>
        <taxon>Diaporthaceae</taxon>
        <taxon>Diaporthe</taxon>
    </lineage>
</organism>
<feature type="chain" id="PRO_5042146458" description="Tyrosinase copper-binding domain-containing protein" evidence="3">
    <location>
        <begin position="21"/>
        <end position="340"/>
    </location>
</feature>
<keyword evidence="3" id="KW-0732">Signal</keyword>
<keyword evidence="1" id="KW-0479">Metal-binding</keyword>
<gene>
    <name evidence="6" type="ORF">N8I77_003407</name>
</gene>
<keyword evidence="2" id="KW-0186">Copper</keyword>
<keyword evidence="7" id="KW-1185">Reference proteome</keyword>
<dbReference type="PRINTS" id="PR00092">
    <property type="entry name" value="TYROSINASE"/>
</dbReference>
<evidence type="ECO:0000256" key="1">
    <source>
        <dbReference type="ARBA" id="ARBA00022723"/>
    </source>
</evidence>
<dbReference type="SUPFAM" id="SSF48056">
    <property type="entry name" value="Di-copper centre-containing domain"/>
    <property type="match status" value="1"/>
</dbReference>
<dbReference type="InterPro" id="IPR050316">
    <property type="entry name" value="Tyrosinase/Hemocyanin"/>
</dbReference>
<dbReference type="Proteomes" id="UP001265746">
    <property type="component" value="Unassembled WGS sequence"/>
</dbReference>
<accession>A0AAD9W6Q7</accession>
<feature type="domain" description="Tyrosinase copper-binding" evidence="4">
    <location>
        <begin position="94"/>
        <end position="111"/>
    </location>
</feature>
<dbReference type="InterPro" id="IPR008922">
    <property type="entry name" value="Di-copper_centre_dom_sf"/>
</dbReference>